<dbReference type="InterPro" id="IPR052871">
    <property type="entry name" value="V-set/Ig_domain"/>
</dbReference>
<dbReference type="CDD" id="cd00096">
    <property type="entry name" value="Ig"/>
    <property type="match status" value="1"/>
</dbReference>
<evidence type="ECO:0000313" key="6">
    <source>
        <dbReference type="EMBL" id="ELK03369.1"/>
    </source>
</evidence>
<evidence type="ECO:0000256" key="2">
    <source>
        <dbReference type="SAM" id="Coils"/>
    </source>
</evidence>
<organism evidence="6 7">
    <name type="scientific">Pteropus alecto</name>
    <name type="common">Black flying fox</name>
    <dbReference type="NCBI Taxonomy" id="9402"/>
    <lineage>
        <taxon>Eukaryota</taxon>
        <taxon>Metazoa</taxon>
        <taxon>Chordata</taxon>
        <taxon>Craniata</taxon>
        <taxon>Vertebrata</taxon>
        <taxon>Euteleostomi</taxon>
        <taxon>Mammalia</taxon>
        <taxon>Eutheria</taxon>
        <taxon>Laurasiatheria</taxon>
        <taxon>Chiroptera</taxon>
        <taxon>Yinpterochiroptera</taxon>
        <taxon>Pteropodoidea</taxon>
        <taxon>Pteropodidae</taxon>
        <taxon>Pteropodinae</taxon>
        <taxon>Pteropus</taxon>
    </lineage>
</organism>
<dbReference type="Pfam" id="PF13868">
    <property type="entry name" value="TPH"/>
    <property type="match status" value="2"/>
</dbReference>
<dbReference type="FunFam" id="2.60.40.10:FF:000976">
    <property type="entry name" value="V-set and immunoglobulin domain containing 8"/>
    <property type="match status" value="1"/>
</dbReference>
<evidence type="ECO:0000256" key="3">
    <source>
        <dbReference type="SAM" id="MobiDB-lite"/>
    </source>
</evidence>
<dbReference type="InterPro" id="IPR013106">
    <property type="entry name" value="Ig_V-set"/>
</dbReference>
<name>L5JV99_PTEAL</name>
<evidence type="ECO:0000259" key="5">
    <source>
        <dbReference type="PROSITE" id="PS50835"/>
    </source>
</evidence>
<accession>L5JV99</accession>
<feature type="compositionally biased region" description="Low complexity" evidence="3">
    <location>
        <begin position="14"/>
        <end position="26"/>
    </location>
</feature>
<dbReference type="SMART" id="SM00409">
    <property type="entry name" value="IG"/>
    <property type="match status" value="2"/>
</dbReference>
<dbReference type="InterPro" id="IPR043597">
    <property type="entry name" value="TPH_dom"/>
</dbReference>
<dbReference type="Proteomes" id="UP000010552">
    <property type="component" value="Unassembled WGS sequence"/>
</dbReference>
<keyword evidence="4" id="KW-1133">Transmembrane helix</keyword>
<dbReference type="Gene3D" id="2.60.40.10">
    <property type="entry name" value="Immunoglobulins"/>
    <property type="match status" value="2"/>
</dbReference>
<dbReference type="Pfam" id="PF13927">
    <property type="entry name" value="Ig_3"/>
    <property type="match status" value="1"/>
</dbReference>
<evidence type="ECO:0000313" key="7">
    <source>
        <dbReference type="Proteomes" id="UP000010552"/>
    </source>
</evidence>
<dbReference type="eggNOG" id="ENOG502QPRZ">
    <property type="taxonomic scope" value="Eukaryota"/>
</dbReference>
<dbReference type="PROSITE" id="PS50835">
    <property type="entry name" value="IG_LIKE"/>
    <property type="match status" value="2"/>
</dbReference>
<dbReference type="PANTHER" id="PTHR45166">
    <property type="entry name" value="V-SET AND IMMUNOGLOBULIN DOMAIN-CONTAINING PROTEIN 8"/>
    <property type="match status" value="1"/>
</dbReference>
<feature type="coiled-coil region" evidence="2">
    <location>
        <begin position="267"/>
        <end position="302"/>
    </location>
</feature>
<keyword evidence="4" id="KW-0472">Membrane</keyword>
<dbReference type="SUPFAM" id="SSF48726">
    <property type="entry name" value="Immunoglobulin"/>
    <property type="match status" value="2"/>
</dbReference>
<feature type="region of interest" description="Disordered" evidence="3">
    <location>
        <begin position="14"/>
        <end position="33"/>
    </location>
</feature>
<dbReference type="SMART" id="SM00408">
    <property type="entry name" value="IGc2"/>
    <property type="match status" value="1"/>
</dbReference>
<dbReference type="SMART" id="SM00406">
    <property type="entry name" value="IGv"/>
    <property type="match status" value="1"/>
</dbReference>
<feature type="domain" description="Ig-like" evidence="5">
    <location>
        <begin position="698"/>
        <end position="810"/>
    </location>
</feature>
<feature type="coiled-coil region" evidence="2">
    <location>
        <begin position="528"/>
        <end position="555"/>
    </location>
</feature>
<feature type="coiled-coil region" evidence="2">
    <location>
        <begin position="127"/>
        <end position="240"/>
    </location>
</feature>
<gene>
    <name evidence="6" type="ORF">PAL_GLEAN10007004</name>
</gene>
<dbReference type="InterPro" id="IPR003598">
    <property type="entry name" value="Ig_sub2"/>
</dbReference>
<reference evidence="7" key="1">
    <citation type="journal article" date="2013" name="Science">
        <title>Comparative analysis of bat genomes provides insight into the evolution of flight and immunity.</title>
        <authorList>
            <person name="Zhang G."/>
            <person name="Cowled C."/>
            <person name="Shi Z."/>
            <person name="Huang Z."/>
            <person name="Bishop-Lilly K.A."/>
            <person name="Fang X."/>
            <person name="Wynne J.W."/>
            <person name="Xiong Z."/>
            <person name="Baker M.L."/>
            <person name="Zhao W."/>
            <person name="Tachedjian M."/>
            <person name="Zhu Y."/>
            <person name="Zhou P."/>
            <person name="Jiang X."/>
            <person name="Ng J."/>
            <person name="Yang L."/>
            <person name="Wu L."/>
            <person name="Xiao J."/>
            <person name="Feng Y."/>
            <person name="Chen Y."/>
            <person name="Sun X."/>
            <person name="Zhang Y."/>
            <person name="Marsh G.A."/>
            <person name="Crameri G."/>
            <person name="Broder C.C."/>
            <person name="Frey K.G."/>
            <person name="Wang L.F."/>
            <person name="Wang J."/>
        </authorList>
    </citation>
    <scope>NUCLEOTIDE SEQUENCE [LARGE SCALE GENOMIC DNA]</scope>
</reference>
<dbReference type="GO" id="GO:0005930">
    <property type="term" value="C:axoneme"/>
    <property type="evidence" value="ECO:0007669"/>
    <property type="project" value="UniProtKB-ARBA"/>
</dbReference>
<dbReference type="InterPro" id="IPR013783">
    <property type="entry name" value="Ig-like_fold"/>
</dbReference>
<feature type="region of interest" description="Disordered" evidence="3">
    <location>
        <begin position="424"/>
        <end position="447"/>
    </location>
</feature>
<sequence>MAQSFCFLQPLSTTGVLSSSSTTSNRSRNRTRYRTKAVSSEVDESLFGGIKPLAQIDSPIVLLRDKHAIQKTFATLGWDHKPETIQLITRDMVRQLIIPTKDPSGKSLIMSPEEFERIKWASRVLTREELEAREQAFRKEKEAIVDAVTTRKKIMKQKEMVWRNNKKLNDLEEVAKERAQNLLQRANKLRMEQEEELKDMSKIILNAKCHAIRDAQILEKQLIQKELDAEEKRLDQMMEVERQKSIQRQEELDRKRREERIRGRRHIVQQMEKNQEERSLLAEQREQEKEHLLEYMEQLQEEDLRVTGLYRYANFHQHQQQKLTKIEGYRDMERRHQQKLKMQAEIKRINDESQKQKAELLAQEKLADQMVMEFTKKKMAREAEFEAEQERIRREKEKEIARLRAMQEKAQDYQAEQDALRAKRNQEVADREWRRKEKENAQKKMETEAKLRKSRLEQVAFKEHSLAVQVQRDRDEFERLLRAQREQIEKERLEEEKKATGRLQHANELRRQVRENQQKQVQDRITTFEEGRRLREEAQRRRERIEDIKKKKIEELSTPESLSIHIYDSALLSAVRINGDGQEVLYLAEGDSVKLGCPYILDPEDYGPSGLDIEWMQVNSDPSHRENVFLSYQDKRINHGNLPHLQQRVRFAASDPSQYDASINLMNLQVSDTATYECRVKKTTMATRKVVVTVQARPAVPVCWSEGHMAHGNDVVLKCFANGGTPPLSYKWAKISGNAHPYRAGSYHSQQSFHSELTYQESFHSSINQGLLNNGDLMLKDVSREDDGLYQCTVANHVGYSVCVVEVKVSDSRRVGMIIGAVLGSLLALCCLLVGIWGLICCCCGGAGAGCGTRSAFGYSNGGGVSGGACGDLANEIREDAMAPGYKASGRGSRVTHLLGYPTQTVSRSLRRKYAPPPSGGPEDVALAPRTSAACEAGSSPVYVKVTSAEPADCTQGSLPGKDGLLV</sequence>
<protein>
    <submittedName>
        <fullName evidence="6">Coiled-coil domain-containing protein 19, mitochondrial</fullName>
    </submittedName>
</protein>
<dbReference type="InterPro" id="IPR003599">
    <property type="entry name" value="Ig_sub"/>
</dbReference>
<evidence type="ECO:0000256" key="4">
    <source>
        <dbReference type="SAM" id="Phobius"/>
    </source>
</evidence>
<keyword evidence="1 2" id="KW-0175">Coiled coil</keyword>
<dbReference type="InParanoid" id="L5JV99"/>
<dbReference type="InterPro" id="IPR036179">
    <property type="entry name" value="Ig-like_dom_sf"/>
</dbReference>
<dbReference type="AlphaFoldDB" id="L5JV99"/>
<proteinExistence type="predicted"/>
<dbReference type="InterPro" id="IPR007110">
    <property type="entry name" value="Ig-like_dom"/>
</dbReference>
<feature type="coiled-coil region" evidence="2">
    <location>
        <begin position="467"/>
        <end position="503"/>
    </location>
</feature>
<feature type="transmembrane region" description="Helical" evidence="4">
    <location>
        <begin position="818"/>
        <end position="840"/>
    </location>
</feature>
<dbReference type="EMBL" id="KB031109">
    <property type="protein sequence ID" value="ELK03369.1"/>
    <property type="molecule type" value="Genomic_DNA"/>
</dbReference>
<keyword evidence="7" id="KW-1185">Reference proteome</keyword>
<evidence type="ECO:0000256" key="1">
    <source>
        <dbReference type="ARBA" id="ARBA00023054"/>
    </source>
</evidence>
<dbReference type="Pfam" id="PF07686">
    <property type="entry name" value="V-set"/>
    <property type="match status" value="1"/>
</dbReference>
<keyword evidence="4" id="KW-0812">Transmembrane</keyword>
<feature type="domain" description="Ig-like" evidence="5">
    <location>
        <begin position="559"/>
        <end position="693"/>
    </location>
</feature>
<dbReference type="PANTHER" id="PTHR45166:SF1">
    <property type="entry name" value="V-SET AND IMMUNOGLOBULIN DOMAIN-CONTAINING PROTEIN 8"/>
    <property type="match status" value="1"/>
</dbReference>